<keyword evidence="2" id="KW-1185">Reference proteome</keyword>
<dbReference type="PhylomeDB" id="B4LFM1"/>
<reference evidence="1 2" key="1">
    <citation type="journal article" date="2007" name="Nature">
        <title>Evolution of genes and genomes on the Drosophila phylogeny.</title>
        <authorList>
            <consortium name="Drosophila 12 Genomes Consortium"/>
            <person name="Clark A.G."/>
            <person name="Eisen M.B."/>
            <person name="Smith D.R."/>
            <person name="Bergman C.M."/>
            <person name="Oliver B."/>
            <person name="Markow T.A."/>
            <person name="Kaufman T.C."/>
            <person name="Kellis M."/>
            <person name="Gelbart W."/>
            <person name="Iyer V.N."/>
            <person name="Pollard D.A."/>
            <person name="Sackton T.B."/>
            <person name="Larracuente A.M."/>
            <person name="Singh N.D."/>
            <person name="Abad J.P."/>
            <person name="Abt D.N."/>
            <person name="Adryan B."/>
            <person name="Aguade M."/>
            <person name="Akashi H."/>
            <person name="Anderson W.W."/>
            <person name="Aquadro C.F."/>
            <person name="Ardell D.H."/>
            <person name="Arguello R."/>
            <person name="Artieri C.G."/>
            <person name="Barbash D.A."/>
            <person name="Barker D."/>
            <person name="Barsanti P."/>
            <person name="Batterham P."/>
            <person name="Batzoglou S."/>
            <person name="Begun D."/>
            <person name="Bhutkar A."/>
            <person name="Blanco E."/>
            <person name="Bosak S.A."/>
            <person name="Bradley R.K."/>
            <person name="Brand A.D."/>
            <person name="Brent M.R."/>
            <person name="Brooks A.N."/>
            <person name="Brown R.H."/>
            <person name="Butlin R.K."/>
            <person name="Caggese C."/>
            <person name="Calvi B.R."/>
            <person name="Bernardo de Carvalho A."/>
            <person name="Caspi A."/>
            <person name="Castrezana S."/>
            <person name="Celniker S.E."/>
            <person name="Chang J.L."/>
            <person name="Chapple C."/>
            <person name="Chatterji S."/>
            <person name="Chinwalla A."/>
            <person name="Civetta A."/>
            <person name="Clifton S.W."/>
            <person name="Comeron J.M."/>
            <person name="Costello J.C."/>
            <person name="Coyne J.A."/>
            <person name="Daub J."/>
            <person name="David R.G."/>
            <person name="Delcher A.L."/>
            <person name="Delehaunty K."/>
            <person name="Do C.B."/>
            <person name="Ebling H."/>
            <person name="Edwards K."/>
            <person name="Eickbush T."/>
            <person name="Evans J.D."/>
            <person name="Filipski A."/>
            <person name="Findeiss S."/>
            <person name="Freyhult E."/>
            <person name="Fulton L."/>
            <person name="Fulton R."/>
            <person name="Garcia A.C."/>
            <person name="Gardiner A."/>
            <person name="Garfield D.A."/>
            <person name="Garvin B.E."/>
            <person name="Gibson G."/>
            <person name="Gilbert D."/>
            <person name="Gnerre S."/>
            <person name="Godfrey J."/>
            <person name="Good R."/>
            <person name="Gotea V."/>
            <person name="Gravely B."/>
            <person name="Greenberg A.J."/>
            <person name="Griffiths-Jones S."/>
            <person name="Gross S."/>
            <person name="Guigo R."/>
            <person name="Gustafson E.A."/>
            <person name="Haerty W."/>
            <person name="Hahn M.W."/>
            <person name="Halligan D.L."/>
            <person name="Halpern A.L."/>
            <person name="Halter G.M."/>
            <person name="Han M.V."/>
            <person name="Heger A."/>
            <person name="Hillier L."/>
            <person name="Hinrichs A.S."/>
            <person name="Holmes I."/>
            <person name="Hoskins R.A."/>
            <person name="Hubisz M.J."/>
            <person name="Hultmark D."/>
            <person name="Huntley M.A."/>
            <person name="Jaffe D.B."/>
            <person name="Jagadeeshan S."/>
            <person name="Jeck W.R."/>
            <person name="Johnson J."/>
            <person name="Jones C.D."/>
            <person name="Jordan W.C."/>
            <person name="Karpen G.H."/>
            <person name="Kataoka E."/>
            <person name="Keightley P.D."/>
            <person name="Kheradpour P."/>
            <person name="Kirkness E.F."/>
            <person name="Koerich L.B."/>
            <person name="Kristiansen K."/>
            <person name="Kudrna D."/>
            <person name="Kulathinal R.J."/>
            <person name="Kumar S."/>
            <person name="Kwok R."/>
            <person name="Lander E."/>
            <person name="Langley C.H."/>
            <person name="Lapoint R."/>
            <person name="Lazzaro B.P."/>
            <person name="Lee S.J."/>
            <person name="Levesque L."/>
            <person name="Li R."/>
            <person name="Lin C.F."/>
            <person name="Lin M.F."/>
            <person name="Lindblad-Toh K."/>
            <person name="Llopart A."/>
            <person name="Long M."/>
            <person name="Low L."/>
            <person name="Lozovsky E."/>
            <person name="Lu J."/>
            <person name="Luo M."/>
            <person name="Machado C.A."/>
            <person name="Makalowski W."/>
            <person name="Marzo M."/>
            <person name="Matsuda M."/>
            <person name="Matzkin L."/>
            <person name="McAllister B."/>
            <person name="McBride C.S."/>
            <person name="McKernan B."/>
            <person name="McKernan K."/>
            <person name="Mendez-Lago M."/>
            <person name="Minx P."/>
            <person name="Mollenhauer M.U."/>
            <person name="Montooth K."/>
            <person name="Mount S.M."/>
            <person name="Mu X."/>
            <person name="Myers E."/>
            <person name="Negre B."/>
            <person name="Newfeld S."/>
            <person name="Nielsen R."/>
            <person name="Noor M.A."/>
            <person name="O'Grady P."/>
            <person name="Pachter L."/>
            <person name="Papaceit M."/>
            <person name="Parisi M.J."/>
            <person name="Parisi M."/>
            <person name="Parts L."/>
            <person name="Pedersen J.S."/>
            <person name="Pesole G."/>
            <person name="Phillippy A.M."/>
            <person name="Ponting C.P."/>
            <person name="Pop M."/>
            <person name="Porcelli D."/>
            <person name="Powell J.R."/>
            <person name="Prohaska S."/>
            <person name="Pruitt K."/>
            <person name="Puig M."/>
            <person name="Quesneville H."/>
            <person name="Ram K.R."/>
            <person name="Rand D."/>
            <person name="Rasmussen M.D."/>
            <person name="Reed L.K."/>
            <person name="Reenan R."/>
            <person name="Reily A."/>
            <person name="Remington K.A."/>
            <person name="Rieger T.T."/>
            <person name="Ritchie M.G."/>
            <person name="Robin C."/>
            <person name="Rogers Y.H."/>
            <person name="Rohde C."/>
            <person name="Rozas J."/>
            <person name="Rubenfield M.J."/>
            <person name="Ruiz A."/>
            <person name="Russo S."/>
            <person name="Salzberg S.L."/>
            <person name="Sanchez-Gracia A."/>
            <person name="Saranga D.J."/>
            <person name="Sato H."/>
            <person name="Schaeffer S.W."/>
            <person name="Schatz M.C."/>
            <person name="Schlenke T."/>
            <person name="Schwartz R."/>
            <person name="Segarra C."/>
            <person name="Singh R.S."/>
            <person name="Sirot L."/>
            <person name="Sirota M."/>
            <person name="Sisneros N.B."/>
            <person name="Smith C.D."/>
            <person name="Smith T.F."/>
            <person name="Spieth J."/>
            <person name="Stage D.E."/>
            <person name="Stark A."/>
            <person name="Stephan W."/>
            <person name="Strausberg R.L."/>
            <person name="Strempel S."/>
            <person name="Sturgill D."/>
            <person name="Sutton G."/>
            <person name="Sutton G.G."/>
            <person name="Tao W."/>
            <person name="Teichmann S."/>
            <person name="Tobari Y.N."/>
            <person name="Tomimura Y."/>
            <person name="Tsolas J.M."/>
            <person name="Valente V.L."/>
            <person name="Venter E."/>
            <person name="Venter J.C."/>
            <person name="Vicario S."/>
            <person name="Vieira F.G."/>
            <person name="Vilella A.J."/>
            <person name="Villasante A."/>
            <person name="Walenz B."/>
            <person name="Wang J."/>
            <person name="Wasserman M."/>
            <person name="Watts T."/>
            <person name="Wilson D."/>
            <person name="Wilson R.K."/>
            <person name="Wing R.A."/>
            <person name="Wolfner M.F."/>
            <person name="Wong A."/>
            <person name="Wong G.K."/>
            <person name="Wu C.I."/>
            <person name="Wu G."/>
            <person name="Yamamoto D."/>
            <person name="Yang H.P."/>
            <person name="Yang S.P."/>
            <person name="Yorke J.A."/>
            <person name="Yoshida K."/>
            <person name="Zdobnov E."/>
            <person name="Zhang P."/>
            <person name="Zhang Y."/>
            <person name="Zimin A.V."/>
            <person name="Baldwin J."/>
            <person name="Abdouelleil A."/>
            <person name="Abdulkadir J."/>
            <person name="Abebe A."/>
            <person name="Abera B."/>
            <person name="Abreu J."/>
            <person name="Acer S.C."/>
            <person name="Aftuck L."/>
            <person name="Alexander A."/>
            <person name="An P."/>
            <person name="Anderson E."/>
            <person name="Anderson S."/>
            <person name="Arachi H."/>
            <person name="Azer M."/>
            <person name="Bachantsang P."/>
            <person name="Barry A."/>
            <person name="Bayul T."/>
            <person name="Berlin A."/>
            <person name="Bessette D."/>
            <person name="Bloom T."/>
            <person name="Blye J."/>
            <person name="Boguslavskiy L."/>
            <person name="Bonnet C."/>
            <person name="Boukhgalter B."/>
            <person name="Bourzgui I."/>
            <person name="Brown A."/>
            <person name="Cahill P."/>
            <person name="Channer S."/>
            <person name="Cheshatsang Y."/>
            <person name="Chuda L."/>
            <person name="Citroen M."/>
            <person name="Collymore A."/>
            <person name="Cooke P."/>
            <person name="Costello M."/>
            <person name="D'Aco K."/>
            <person name="Daza R."/>
            <person name="De Haan G."/>
            <person name="DeGray S."/>
            <person name="DeMaso C."/>
            <person name="Dhargay N."/>
            <person name="Dooley K."/>
            <person name="Dooley E."/>
            <person name="Doricent M."/>
            <person name="Dorje P."/>
            <person name="Dorjee K."/>
            <person name="Dupes A."/>
            <person name="Elong R."/>
            <person name="Falk J."/>
            <person name="Farina A."/>
            <person name="Faro S."/>
            <person name="Ferguson D."/>
            <person name="Fisher S."/>
            <person name="Foley C.D."/>
            <person name="Franke A."/>
            <person name="Friedrich D."/>
            <person name="Gadbois L."/>
            <person name="Gearin G."/>
            <person name="Gearin C.R."/>
            <person name="Giannoukos G."/>
            <person name="Goode T."/>
            <person name="Graham J."/>
            <person name="Grandbois E."/>
            <person name="Grewal S."/>
            <person name="Gyaltsen K."/>
            <person name="Hafez N."/>
            <person name="Hagos B."/>
            <person name="Hall J."/>
            <person name="Henson C."/>
            <person name="Hollinger A."/>
            <person name="Honan T."/>
            <person name="Huard M.D."/>
            <person name="Hughes L."/>
            <person name="Hurhula B."/>
            <person name="Husby M.E."/>
            <person name="Kamat A."/>
            <person name="Kanga B."/>
            <person name="Kashin S."/>
            <person name="Khazanovich D."/>
            <person name="Kisner P."/>
            <person name="Lance K."/>
            <person name="Lara M."/>
            <person name="Lee W."/>
            <person name="Lennon N."/>
            <person name="Letendre F."/>
            <person name="LeVine R."/>
            <person name="Lipovsky A."/>
            <person name="Liu X."/>
            <person name="Liu J."/>
            <person name="Liu S."/>
            <person name="Lokyitsang T."/>
            <person name="Lokyitsang Y."/>
            <person name="Lubonja R."/>
            <person name="Lui A."/>
            <person name="MacDonald P."/>
            <person name="Magnisalis V."/>
            <person name="Maru K."/>
            <person name="Matthews C."/>
            <person name="McCusker W."/>
            <person name="McDonough S."/>
            <person name="Mehta T."/>
            <person name="Meldrim J."/>
            <person name="Meneus L."/>
            <person name="Mihai O."/>
            <person name="Mihalev A."/>
            <person name="Mihova T."/>
            <person name="Mittelman R."/>
            <person name="Mlenga V."/>
            <person name="Montmayeur A."/>
            <person name="Mulrain L."/>
            <person name="Navidi A."/>
            <person name="Naylor J."/>
            <person name="Negash T."/>
            <person name="Nguyen T."/>
            <person name="Nguyen N."/>
            <person name="Nicol R."/>
            <person name="Norbu C."/>
            <person name="Norbu N."/>
            <person name="Novod N."/>
            <person name="O'Neill B."/>
            <person name="Osman S."/>
            <person name="Markiewicz E."/>
            <person name="Oyono O.L."/>
            <person name="Patti C."/>
            <person name="Phunkhang P."/>
            <person name="Pierre F."/>
            <person name="Priest M."/>
            <person name="Raghuraman S."/>
            <person name="Rege F."/>
            <person name="Reyes R."/>
            <person name="Rise C."/>
            <person name="Rogov P."/>
            <person name="Ross K."/>
            <person name="Ryan E."/>
            <person name="Settipalli S."/>
            <person name="Shea T."/>
            <person name="Sherpa N."/>
            <person name="Shi L."/>
            <person name="Shih D."/>
            <person name="Sparrow T."/>
            <person name="Spaulding J."/>
            <person name="Stalker J."/>
            <person name="Stange-Thomann N."/>
            <person name="Stavropoulos S."/>
            <person name="Stone C."/>
            <person name="Strader C."/>
            <person name="Tesfaye S."/>
            <person name="Thomson T."/>
            <person name="Thoulutsang Y."/>
            <person name="Thoulutsang D."/>
            <person name="Topham K."/>
            <person name="Topping I."/>
            <person name="Tsamla T."/>
            <person name="Vassiliev H."/>
            <person name="Vo A."/>
            <person name="Wangchuk T."/>
            <person name="Wangdi T."/>
            <person name="Weiand M."/>
            <person name="Wilkinson J."/>
            <person name="Wilson A."/>
            <person name="Yadav S."/>
            <person name="Young G."/>
            <person name="Yu Q."/>
            <person name="Zembek L."/>
            <person name="Zhong D."/>
            <person name="Zimmer A."/>
            <person name="Zwirko Z."/>
            <person name="Jaffe D.B."/>
            <person name="Alvarez P."/>
            <person name="Brockman W."/>
            <person name="Butler J."/>
            <person name="Chin C."/>
            <person name="Gnerre S."/>
            <person name="Grabherr M."/>
            <person name="Kleber M."/>
            <person name="Mauceli E."/>
            <person name="MacCallum I."/>
        </authorList>
    </citation>
    <scope>NUCLEOTIDE SEQUENCE [LARGE SCALE GENOMIC DNA]</scope>
    <source>
        <strain evidence="2">Tucson 15010-1051.87</strain>
    </source>
</reference>
<proteinExistence type="predicted"/>
<sequence>MIGENIQHGNTVEFAEKRSSTGAVVNLKKLLRTVTRIFNLSKPKNMATDETGIKSSAFATEEELQNWLNEQLELKEMSLR</sequence>
<evidence type="ECO:0000313" key="2">
    <source>
        <dbReference type="Proteomes" id="UP000008792"/>
    </source>
</evidence>
<dbReference type="eggNOG" id="ENOG502TDKE">
    <property type="taxonomic scope" value="Eukaryota"/>
</dbReference>
<dbReference type="OMA" id="HTCHTEE"/>
<organism evidence="1 2">
    <name type="scientific">Drosophila virilis</name>
    <name type="common">Fruit fly</name>
    <dbReference type="NCBI Taxonomy" id="7244"/>
    <lineage>
        <taxon>Eukaryota</taxon>
        <taxon>Metazoa</taxon>
        <taxon>Ecdysozoa</taxon>
        <taxon>Arthropoda</taxon>
        <taxon>Hexapoda</taxon>
        <taxon>Insecta</taxon>
        <taxon>Pterygota</taxon>
        <taxon>Neoptera</taxon>
        <taxon>Endopterygota</taxon>
        <taxon>Diptera</taxon>
        <taxon>Brachycera</taxon>
        <taxon>Muscomorpha</taxon>
        <taxon>Ephydroidea</taxon>
        <taxon>Drosophilidae</taxon>
        <taxon>Drosophila</taxon>
    </lineage>
</organism>
<protein>
    <submittedName>
        <fullName evidence="1">Uncharacterized protein</fullName>
    </submittedName>
</protein>
<dbReference type="InParanoid" id="B4LFM1"/>
<name>B4LFM1_DROVI</name>
<gene>
    <name evidence="1" type="primary">Dvir\GJ13728</name>
    <name evidence="1" type="ORF">Dvir_GJ13728</name>
</gene>
<dbReference type="AlphaFoldDB" id="B4LFM1"/>
<dbReference type="EMBL" id="CH940647">
    <property type="protein sequence ID" value="EDW70339.1"/>
    <property type="molecule type" value="Genomic_DNA"/>
</dbReference>
<dbReference type="HOGENOM" id="CLU_2624591_0_0_1"/>
<dbReference type="OrthoDB" id="8067747at2759"/>
<accession>B4LFM1</accession>
<dbReference type="Proteomes" id="UP000008792">
    <property type="component" value="Unassembled WGS sequence"/>
</dbReference>
<evidence type="ECO:0000313" key="1">
    <source>
        <dbReference type="EMBL" id="EDW70339.1"/>
    </source>
</evidence>